<evidence type="ECO:0000313" key="2">
    <source>
        <dbReference type="EMBL" id="KAL3315157.1"/>
    </source>
</evidence>
<name>A0ABD2Q7E7_9PLAT</name>
<gene>
    <name evidence="2" type="ORF">Ciccas_006204</name>
</gene>
<accession>A0ABD2Q7E7</accession>
<keyword evidence="1" id="KW-1133">Transmembrane helix</keyword>
<dbReference type="EMBL" id="JBJKFK010000810">
    <property type="protein sequence ID" value="KAL3315157.1"/>
    <property type="molecule type" value="Genomic_DNA"/>
</dbReference>
<evidence type="ECO:0000256" key="1">
    <source>
        <dbReference type="SAM" id="Phobius"/>
    </source>
</evidence>
<sequence length="373" mass="41693">MLTANILQLYLEDYEGTHLTPKASVYARLVPRIAVRETTQQQDGSSLNGFIYEPKEPLIEQSKSFQHVQSKISHSNDFGTAGSQTGSKDKEIIRPAAIEISVYILLGFAALVALIFAVNCGAILTRYKLYKFSRIPGNSSPEKKIESGSDVPVIVNCQTDSPILSTPVLQAPISDISPRLERQALYQALPAAIVDPASCLECQHLTSLVQPEPVWDDTTNSLSNQAQDHLQRSLIKHAYYTQSLRVRKRQINPNFVEEEDHKSPYATVTRRDHFADVHHHCEGRMNPLDCLAPPHRTVADKATSPIDGAEFQVINHARRSASQGGYASTGLRRRHTAGMFHDYDYQNRDSWDALHTPRPAFPRVFDSPLLETV</sequence>
<reference evidence="2 3" key="1">
    <citation type="submission" date="2024-11" db="EMBL/GenBank/DDBJ databases">
        <title>Adaptive evolution of stress response genes in parasites aligns with host niche diversity.</title>
        <authorList>
            <person name="Hahn C."/>
            <person name="Resl P."/>
        </authorList>
    </citation>
    <scope>NUCLEOTIDE SEQUENCE [LARGE SCALE GENOMIC DNA]</scope>
    <source>
        <strain evidence="2">EGGRZ-B1_66</strain>
        <tissue evidence="2">Body</tissue>
    </source>
</reference>
<dbReference type="AlphaFoldDB" id="A0ABD2Q7E7"/>
<feature type="transmembrane region" description="Helical" evidence="1">
    <location>
        <begin position="100"/>
        <end position="124"/>
    </location>
</feature>
<organism evidence="2 3">
    <name type="scientific">Cichlidogyrus casuarinus</name>
    <dbReference type="NCBI Taxonomy" id="1844966"/>
    <lineage>
        <taxon>Eukaryota</taxon>
        <taxon>Metazoa</taxon>
        <taxon>Spiralia</taxon>
        <taxon>Lophotrochozoa</taxon>
        <taxon>Platyhelminthes</taxon>
        <taxon>Monogenea</taxon>
        <taxon>Monopisthocotylea</taxon>
        <taxon>Dactylogyridea</taxon>
        <taxon>Ancyrocephalidae</taxon>
        <taxon>Cichlidogyrus</taxon>
    </lineage>
</organism>
<evidence type="ECO:0000313" key="3">
    <source>
        <dbReference type="Proteomes" id="UP001626550"/>
    </source>
</evidence>
<dbReference type="Proteomes" id="UP001626550">
    <property type="component" value="Unassembled WGS sequence"/>
</dbReference>
<proteinExistence type="predicted"/>
<keyword evidence="1" id="KW-0812">Transmembrane</keyword>
<comment type="caution">
    <text evidence="2">The sequence shown here is derived from an EMBL/GenBank/DDBJ whole genome shotgun (WGS) entry which is preliminary data.</text>
</comment>
<keyword evidence="1" id="KW-0472">Membrane</keyword>
<protein>
    <submittedName>
        <fullName evidence="2">Uncharacterized protein</fullName>
    </submittedName>
</protein>
<keyword evidence="3" id="KW-1185">Reference proteome</keyword>